<evidence type="ECO:0000313" key="2">
    <source>
        <dbReference type="Proteomes" id="UP000029643"/>
    </source>
</evidence>
<proteinExistence type="predicted"/>
<dbReference type="EMBL" id="BBNU01000003">
    <property type="protein sequence ID" value="GAL78660.1"/>
    <property type="molecule type" value="Genomic_DNA"/>
</dbReference>
<name>A0A090WNH3_9FLAO</name>
<reference evidence="1 2" key="1">
    <citation type="journal article" date="2014" name="Genome Announc.">
        <title>Draft Genome Sequences of Marine Flavobacterium Algibacter lectus Strains SS8 and NR4.</title>
        <authorList>
            <person name="Takatani N."/>
            <person name="Nakanishi M."/>
            <person name="Meirelles P."/>
            <person name="Mino S."/>
            <person name="Suda W."/>
            <person name="Oshima K."/>
            <person name="Hattori M."/>
            <person name="Ohkuma M."/>
            <person name="Hosokawa M."/>
            <person name="Miyashita K."/>
            <person name="Thompson F.L."/>
            <person name="Niwa A."/>
            <person name="Sawabe T."/>
            <person name="Sawabe T."/>
        </authorList>
    </citation>
    <scope>NUCLEOTIDE SEQUENCE [LARGE SCALE GENOMIC DNA]</scope>
    <source>
        <strain evidence="2">JCM19274</strain>
    </source>
</reference>
<dbReference type="Proteomes" id="UP000029643">
    <property type="component" value="Unassembled WGS sequence"/>
</dbReference>
<organism evidence="1 2">
    <name type="scientific">Algibacter lectus</name>
    <dbReference type="NCBI Taxonomy" id="221126"/>
    <lineage>
        <taxon>Bacteria</taxon>
        <taxon>Pseudomonadati</taxon>
        <taxon>Bacteroidota</taxon>
        <taxon>Flavobacteriia</taxon>
        <taxon>Flavobacteriales</taxon>
        <taxon>Flavobacteriaceae</taxon>
        <taxon>Algibacter</taxon>
    </lineage>
</organism>
<dbReference type="AlphaFoldDB" id="A0A090WNH3"/>
<protein>
    <submittedName>
        <fullName evidence="1">Uncharacterized protein</fullName>
    </submittedName>
</protein>
<evidence type="ECO:0000313" key="1">
    <source>
        <dbReference type="EMBL" id="GAL78660.1"/>
    </source>
</evidence>
<accession>A0A090WNH3</accession>
<comment type="caution">
    <text evidence="1">The sequence shown here is derived from an EMBL/GenBank/DDBJ whole genome shotgun (WGS) entry which is preliminary data.</text>
</comment>
<gene>
    <name evidence="1" type="ORF">JCM19274_1124</name>
</gene>
<sequence>MKIMVEALYIKVKFYKSNQNNFAKLRYLNSSKNLAVFYQI</sequence>